<keyword evidence="4" id="KW-1185">Reference proteome</keyword>
<dbReference type="PROSITE" id="PS50102">
    <property type="entry name" value="RRM"/>
    <property type="match status" value="1"/>
</dbReference>
<dbReference type="InterPro" id="IPR035979">
    <property type="entry name" value="RBD_domain_sf"/>
</dbReference>
<evidence type="ECO:0000313" key="3">
    <source>
        <dbReference type="EMBL" id="PHZ11900.1"/>
    </source>
</evidence>
<name>A0A2G4ST17_RHIZD</name>
<evidence type="ECO:0000256" key="1">
    <source>
        <dbReference type="PROSITE-ProRule" id="PRU00176"/>
    </source>
</evidence>
<dbReference type="Proteomes" id="UP000242254">
    <property type="component" value="Unassembled WGS sequence"/>
</dbReference>
<dbReference type="AlphaFoldDB" id="A0A2G4ST17"/>
<feature type="domain" description="RRM" evidence="2">
    <location>
        <begin position="49"/>
        <end position="134"/>
    </location>
</feature>
<protein>
    <recommendedName>
        <fullName evidence="2">RRM domain-containing protein</fullName>
    </recommendedName>
</protein>
<dbReference type="EMBL" id="KZ303851">
    <property type="protein sequence ID" value="PHZ11900.1"/>
    <property type="molecule type" value="Genomic_DNA"/>
</dbReference>
<dbReference type="STRING" id="1340429.A0A2G4ST17"/>
<evidence type="ECO:0000313" key="4">
    <source>
        <dbReference type="Proteomes" id="UP000242254"/>
    </source>
</evidence>
<proteinExistence type="predicted"/>
<dbReference type="GO" id="GO:0003723">
    <property type="term" value="F:RNA binding"/>
    <property type="evidence" value="ECO:0007669"/>
    <property type="project" value="UniProtKB-UniRule"/>
</dbReference>
<reference evidence="3 4" key="1">
    <citation type="journal article" date="2016" name="Proc. Natl. Acad. Sci. U.S.A.">
        <title>Lipid metabolic changes in an early divergent fungus govern the establishment of a mutualistic symbiosis with endobacteria.</title>
        <authorList>
            <person name="Lastovetsky O.A."/>
            <person name="Gaspar M.L."/>
            <person name="Mondo S.J."/>
            <person name="LaButti K.M."/>
            <person name="Sandor L."/>
            <person name="Grigoriev I.V."/>
            <person name="Henry S.A."/>
            <person name="Pawlowska T.E."/>
        </authorList>
    </citation>
    <scope>NUCLEOTIDE SEQUENCE [LARGE SCALE GENOMIC DNA]</scope>
    <source>
        <strain evidence="3 4">ATCC 52813</strain>
    </source>
</reference>
<dbReference type="InterPro" id="IPR000504">
    <property type="entry name" value="RRM_dom"/>
</dbReference>
<accession>A0A2G4ST17</accession>
<dbReference type="RefSeq" id="XP_023465608.1">
    <property type="nucleotide sequence ID" value="XM_023606512.1"/>
</dbReference>
<dbReference type="Gene3D" id="3.30.70.330">
    <property type="match status" value="1"/>
</dbReference>
<dbReference type="SMART" id="SM00360">
    <property type="entry name" value="RRM"/>
    <property type="match status" value="1"/>
</dbReference>
<dbReference type="Pfam" id="PF00076">
    <property type="entry name" value="RRM_1"/>
    <property type="match status" value="1"/>
</dbReference>
<sequence length="148" mass="16596">MSILPLQDPRIDKTHYERNFSSGKFAYKKRLYIVEHKFDQHSVGPKPLTKVLVSQLSPLMTETQIMTFFSVYGQVSLVEIEKCPTTGGSLGIAHVHFENDANQNGHTCACQAIEKGNGRKMGSAEGVKVCFDATGKYQTKCWLFLCVY</sequence>
<dbReference type="GeneID" id="35437502"/>
<dbReference type="SUPFAM" id="SSF54928">
    <property type="entry name" value="RNA-binding domain, RBD"/>
    <property type="match status" value="1"/>
</dbReference>
<dbReference type="InterPro" id="IPR012677">
    <property type="entry name" value="Nucleotide-bd_a/b_plait_sf"/>
</dbReference>
<organism evidence="3 4">
    <name type="scientific">Rhizopus microsporus ATCC 52813</name>
    <dbReference type="NCBI Taxonomy" id="1340429"/>
    <lineage>
        <taxon>Eukaryota</taxon>
        <taxon>Fungi</taxon>
        <taxon>Fungi incertae sedis</taxon>
        <taxon>Mucoromycota</taxon>
        <taxon>Mucoromycotina</taxon>
        <taxon>Mucoromycetes</taxon>
        <taxon>Mucorales</taxon>
        <taxon>Mucorineae</taxon>
        <taxon>Rhizopodaceae</taxon>
        <taxon>Rhizopus</taxon>
    </lineage>
</organism>
<keyword evidence="1" id="KW-0694">RNA-binding</keyword>
<gene>
    <name evidence="3" type="ORF">RHIMIDRAFT_20119</name>
</gene>
<evidence type="ECO:0000259" key="2">
    <source>
        <dbReference type="PROSITE" id="PS50102"/>
    </source>
</evidence>